<dbReference type="Proteomes" id="UP000380386">
    <property type="component" value="Unassembled WGS sequence"/>
</dbReference>
<dbReference type="InterPro" id="IPR035093">
    <property type="entry name" value="RelE/ParE_toxin_dom_sf"/>
</dbReference>
<dbReference type="AlphaFoldDB" id="A0A5P0ZHZ2"/>
<protein>
    <recommendedName>
        <fullName evidence="7">Endoribonuclease YoeB</fullName>
    </recommendedName>
    <alternativeName>
        <fullName evidence="6">Putative mRNA interferase YoeB</fullName>
    </alternativeName>
</protein>
<dbReference type="SUPFAM" id="SSF143011">
    <property type="entry name" value="RelE-like"/>
    <property type="match status" value="1"/>
</dbReference>
<dbReference type="GO" id="GO:0006401">
    <property type="term" value="P:RNA catabolic process"/>
    <property type="evidence" value="ECO:0007669"/>
    <property type="project" value="InterPro"/>
</dbReference>
<dbReference type="Gene3D" id="3.30.2310.20">
    <property type="entry name" value="RelE-like"/>
    <property type="match status" value="1"/>
</dbReference>
<organism evidence="9 10">
    <name type="scientific">Companilactobacillus mishanensis</name>
    <dbReference type="NCBI Taxonomy" id="2486008"/>
    <lineage>
        <taxon>Bacteria</taxon>
        <taxon>Bacillati</taxon>
        <taxon>Bacillota</taxon>
        <taxon>Bacilli</taxon>
        <taxon>Lactobacillales</taxon>
        <taxon>Lactobacillaceae</taxon>
        <taxon>Companilactobacillus</taxon>
    </lineage>
</organism>
<evidence type="ECO:0000313" key="9">
    <source>
        <dbReference type="EMBL" id="MQS52618.1"/>
    </source>
</evidence>
<reference evidence="10 11" key="1">
    <citation type="journal article" date="2019" name="Syst. Appl. Microbiol.">
        <title>Polyphasic characterization of two novel Lactobacillus spp. isolated from blown salami packages: Description of Lactobacillus halodurans sp. nov. and Lactobacillus salsicarnum sp. nov.</title>
        <authorList>
            <person name="Schuster J.A."/>
            <person name="Klingl A."/>
            <person name="Vogel R.F."/>
            <person name="Ehrmann M.A."/>
        </authorList>
    </citation>
    <scope>NUCLEOTIDE SEQUENCE [LARGE SCALE GENOMIC DNA]</scope>
    <source>
        <strain evidence="8 11">TMW 1.2098</strain>
        <strain evidence="9 10">TMW 1.2118</strain>
    </source>
</reference>
<dbReference type="OrthoDB" id="9801102at2"/>
<keyword evidence="5" id="KW-0378">Hydrolase</keyword>
<keyword evidence="11" id="KW-1185">Reference proteome</keyword>
<dbReference type="Proteomes" id="UP000436655">
    <property type="component" value="Unassembled WGS sequence"/>
</dbReference>
<proteinExistence type="inferred from homology"/>
<evidence type="ECO:0000256" key="4">
    <source>
        <dbReference type="ARBA" id="ARBA00022759"/>
    </source>
</evidence>
<name>A0A5P0ZHZ2_9LACO</name>
<dbReference type="GO" id="GO:0004519">
    <property type="term" value="F:endonuclease activity"/>
    <property type="evidence" value="ECO:0007669"/>
    <property type="project" value="UniProtKB-KW"/>
</dbReference>
<evidence type="ECO:0000256" key="1">
    <source>
        <dbReference type="ARBA" id="ARBA00008172"/>
    </source>
</evidence>
<evidence type="ECO:0000256" key="6">
    <source>
        <dbReference type="ARBA" id="ARBA00030388"/>
    </source>
</evidence>
<dbReference type="RefSeq" id="WP_125704337.1">
    <property type="nucleotide sequence ID" value="NZ_JBHTOO010000004.1"/>
</dbReference>
<gene>
    <name evidence="9" type="ORF">FHL02_06250</name>
    <name evidence="8" type="ORF">FHL03_06480</name>
</gene>
<dbReference type="NCBIfam" id="TIGR02116">
    <property type="entry name" value="toxin_Txe_YoeB"/>
    <property type="match status" value="1"/>
</dbReference>
<dbReference type="InterPro" id="IPR009614">
    <property type="entry name" value="YoeB_toxin"/>
</dbReference>
<dbReference type="Pfam" id="PF06769">
    <property type="entry name" value="YoeB_toxin"/>
    <property type="match status" value="1"/>
</dbReference>
<evidence type="ECO:0000313" key="11">
    <source>
        <dbReference type="Proteomes" id="UP000436655"/>
    </source>
</evidence>
<dbReference type="PANTHER" id="PTHR38039:SF1">
    <property type="entry name" value="TOXIN YOEB"/>
    <property type="match status" value="1"/>
</dbReference>
<reference evidence="8" key="2">
    <citation type="submission" date="2019-05" db="EMBL/GenBank/DDBJ databases">
        <authorList>
            <person name="Schuster J.A."/>
            <person name="Ehrmann M.A."/>
        </authorList>
    </citation>
    <scope>NUCLEOTIDE SEQUENCE</scope>
    <source>
        <strain evidence="8">TMW 1.2098</strain>
    </source>
</reference>
<accession>A0A5P0ZHZ2</accession>
<evidence type="ECO:0000313" key="10">
    <source>
        <dbReference type="Proteomes" id="UP000380386"/>
    </source>
</evidence>
<sequence length="85" mass="10545">MKILWTEEAWNDYLYWHQQNQYSVIKKINRLIKDIKQEPFEGIGKPEPLKYNLSSKWSRKITSEHRMIYKYVDDTLFIYSVKEHY</sequence>
<dbReference type="PANTHER" id="PTHR38039">
    <property type="entry name" value="TOXIN YOEB"/>
    <property type="match status" value="1"/>
</dbReference>
<evidence type="ECO:0000256" key="3">
    <source>
        <dbReference type="ARBA" id="ARBA00022722"/>
    </source>
</evidence>
<evidence type="ECO:0000256" key="5">
    <source>
        <dbReference type="ARBA" id="ARBA00022801"/>
    </source>
</evidence>
<dbReference type="EMBL" id="VDFN01000004">
    <property type="protein sequence ID" value="MQS45128.1"/>
    <property type="molecule type" value="Genomic_DNA"/>
</dbReference>
<evidence type="ECO:0000256" key="7">
    <source>
        <dbReference type="ARBA" id="ARBA00050056"/>
    </source>
</evidence>
<keyword evidence="4" id="KW-0255">Endonuclease</keyword>
<dbReference type="EMBL" id="VDFM01000006">
    <property type="protein sequence ID" value="MQS52618.1"/>
    <property type="molecule type" value="Genomic_DNA"/>
</dbReference>
<evidence type="ECO:0000256" key="2">
    <source>
        <dbReference type="ARBA" id="ARBA00022649"/>
    </source>
</evidence>
<keyword evidence="2" id="KW-1277">Toxin-antitoxin system</keyword>
<evidence type="ECO:0000313" key="8">
    <source>
        <dbReference type="EMBL" id="MQS45128.1"/>
    </source>
</evidence>
<dbReference type="GO" id="GO:0016787">
    <property type="term" value="F:hydrolase activity"/>
    <property type="evidence" value="ECO:0007669"/>
    <property type="project" value="UniProtKB-KW"/>
</dbReference>
<comment type="similarity">
    <text evidence="1">Belongs to the YoeB family.</text>
</comment>
<comment type="caution">
    <text evidence="9">The sequence shown here is derived from an EMBL/GenBank/DDBJ whole genome shotgun (WGS) entry which is preliminary data.</text>
</comment>
<keyword evidence="3" id="KW-0540">Nuclease</keyword>